<keyword evidence="2" id="KW-1185">Reference proteome</keyword>
<evidence type="ECO:0000313" key="1">
    <source>
        <dbReference type="EMBL" id="CAH3013809.1"/>
    </source>
</evidence>
<comment type="caution">
    <text evidence="1">The sequence shown here is derived from an EMBL/GenBank/DDBJ whole genome shotgun (WGS) entry which is preliminary data.</text>
</comment>
<dbReference type="EMBL" id="CALNXI010000003">
    <property type="protein sequence ID" value="CAH3013809.1"/>
    <property type="molecule type" value="Genomic_DNA"/>
</dbReference>
<sequence length="68" mass="7316">IPGKPLSSDLRHIIIDKIIDGGGDPLTIVRFPGRFMDTANELNVSSATVSKFISRSQCVLRTCCIPGS</sequence>
<reference evidence="1 2" key="1">
    <citation type="submission" date="2022-05" db="EMBL/GenBank/DDBJ databases">
        <authorList>
            <consortium name="Genoscope - CEA"/>
            <person name="William W."/>
        </authorList>
    </citation>
    <scope>NUCLEOTIDE SEQUENCE [LARGE SCALE GENOMIC DNA]</scope>
</reference>
<evidence type="ECO:0000313" key="2">
    <source>
        <dbReference type="Proteomes" id="UP001159427"/>
    </source>
</evidence>
<protein>
    <submittedName>
        <fullName evidence="1">Uncharacterized protein</fullName>
    </submittedName>
</protein>
<feature type="non-terminal residue" evidence="1">
    <location>
        <position position="1"/>
    </location>
</feature>
<gene>
    <name evidence="1" type="ORF">PEVE_00022432</name>
</gene>
<proteinExistence type="predicted"/>
<dbReference type="Proteomes" id="UP001159427">
    <property type="component" value="Unassembled WGS sequence"/>
</dbReference>
<organism evidence="1 2">
    <name type="scientific">Porites evermanni</name>
    <dbReference type="NCBI Taxonomy" id="104178"/>
    <lineage>
        <taxon>Eukaryota</taxon>
        <taxon>Metazoa</taxon>
        <taxon>Cnidaria</taxon>
        <taxon>Anthozoa</taxon>
        <taxon>Hexacorallia</taxon>
        <taxon>Scleractinia</taxon>
        <taxon>Fungiina</taxon>
        <taxon>Poritidae</taxon>
        <taxon>Porites</taxon>
    </lineage>
</organism>
<accession>A0ABN8LDT7</accession>
<name>A0ABN8LDT7_9CNID</name>